<evidence type="ECO:0008006" key="3">
    <source>
        <dbReference type="Google" id="ProtNLM"/>
    </source>
</evidence>
<dbReference type="AlphaFoldDB" id="A0A1C0ZTQ1"/>
<evidence type="ECO:0000313" key="1">
    <source>
        <dbReference type="EMBL" id="OCT11383.1"/>
    </source>
</evidence>
<dbReference type="Proteomes" id="UP000093309">
    <property type="component" value="Unassembled WGS sequence"/>
</dbReference>
<protein>
    <recommendedName>
        <fullName evidence="3">ER membrane protein complex subunit 7 beta-sandwich domain-containing protein</fullName>
    </recommendedName>
</protein>
<dbReference type="EMBL" id="LYPC01000028">
    <property type="protein sequence ID" value="OCT11383.1"/>
    <property type="molecule type" value="Genomic_DNA"/>
</dbReference>
<dbReference type="STRING" id="512399.A8709_06830"/>
<organism evidence="1 2">
    <name type="scientific">Paenibacillus pectinilyticus</name>
    <dbReference type="NCBI Taxonomy" id="512399"/>
    <lineage>
        <taxon>Bacteria</taxon>
        <taxon>Bacillati</taxon>
        <taxon>Bacillota</taxon>
        <taxon>Bacilli</taxon>
        <taxon>Bacillales</taxon>
        <taxon>Paenibacillaceae</taxon>
        <taxon>Paenibacillus</taxon>
    </lineage>
</organism>
<dbReference type="GO" id="GO:0030246">
    <property type="term" value="F:carbohydrate binding"/>
    <property type="evidence" value="ECO:0007669"/>
    <property type="project" value="InterPro"/>
</dbReference>
<sequence length="267" mass="29505">MDQIRISQLKSRVSLVVCVIDALTSQAPLGNTTTVHLEGTRSKAIRKSNGSYIFNDLPPGDYRLVVQSEFYFQEYRNITVETRNFLETVQVKPLPSYPFSQGAGLIRLMLHNAAGAPIRDARLLSTVLTEDCARARLMVDQADKGTLEVTLGSFTGSVVAGDAYLLRGRGAKASEEIIRISEVLEHQKRFRLANPLTNAFTRGAMLLPVQETRSTDRGEAVIAFRGNRIPSFQTELVITYGEQGKHEIKEIEVAEGTTANLGKICFT</sequence>
<keyword evidence="2" id="KW-1185">Reference proteome</keyword>
<dbReference type="Gene3D" id="2.60.40.1120">
    <property type="entry name" value="Carboxypeptidase-like, regulatory domain"/>
    <property type="match status" value="1"/>
</dbReference>
<comment type="caution">
    <text evidence="1">The sequence shown here is derived from an EMBL/GenBank/DDBJ whole genome shotgun (WGS) entry which is preliminary data.</text>
</comment>
<proteinExistence type="predicted"/>
<accession>A0A1C0ZTQ1</accession>
<name>A0A1C0ZTQ1_9BACL</name>
<dbReference type="RefSeq" id="WP_065858366.1">
    <property type="nucleotide sequence ID" value="NZ_LYPC01000028.1"/>
</dbReference>
<gene>
    <name evidence="1" type="ORF">A8709_06830</name>
</gene>
<dbReference type="SUPFAM" id="SSF49452">
    <property type="entry name" value="Starch-binding domain-like"/>
    <property type="match status" value="1"/>
</dbReference>
<dbReference type="OrthoDB" id="2380855at2"/>
<evidence type="ECO:0000313" key="2">
    <source>
        <dbReference type="Proteomes" id="UP000093309"/>
    </source>
</evidence>
<dbReference type="InterPro" id="IPR013784">
    <property type="entry name" value="Carb-bd-like_fold"/>
</dbReference>
<reference evidence="2" key="1">
    <citation type="submission" date="2016-05" db="EMBL/GenBank/DDBJ databases">
        <title>Paenibacillus oryzae. sp. nov., isolated from the rice root.</title>
        <authorList>
            <person name="Zhang J."/>
            <person name="Zhang X."/>
        </authorList>
    </citation>
    <scope>NUCLEOTIDE SEQUENCE [LARGE SCALE GENOMIC DNA]</scope>
    <source>
        <strain evidence="2">KCTC13222</strain>
    </source>
</reference>